<evidence type="ECO:0000256" key="1">
    <source>
        <dbReference type="SAM" id="MobiDB-lite"/>
    </source>
</evidence>
<dbReference type="SMART" id="SM01307">
    <property type="entry name" value="RICTOR_M"/>
    <property type="match status" value="1"/>
</dbReference>
<dbReference type="InterPro" id="IPR028267">
    <property type="entry name" value="Pianissimo_N"/>
</dbReference>
<evidence type="ECO:0000313" key="4">
    <source>
        <dbReference type="EMBL" id="KAL3100686.1"/>
    </source>
</evidence>
<gene>
    <name evidence="4" type="ORF">niasHT_020965</name>
</gene>
<evidence type="ECO:0000259" key="3">
    <source>
        <dbReference type="SMART" id="SM01308"/>
    </source>
</evidence>
<evidence type="ECO:0000259" key="2">
    <source>
        <dbReference type="SMART" id="SM01307"/>
    </source>
</evidence>
<dbReference type="InterPro" id="IPR028268">
    <property type="entry name" value="Pianissimo_fam"/>
</dbReference>
<feature type="domain" description="Rapamycin-insensitive companion of mTOR middle" evidence="2">
    <location>
        <begin position="679"/>
        <end position="902"/>
    </location>
</feature>
<organism evidence="4 5">
    <name type="scientific">Heterodera trifolii</name>
    <dbReference type="NCBI Taxonomy" id="157864"/>
    <lineage>
        <taxon>Eukaryota</taxon>
        <taxon>Metazoa</taxon>
        <taxon>Ecdysozoa</taxon>
        <taxon>Nematoda</taxon>
        <taxon>Chromadorea</taxon>
        <taxon>Rhabditida</taxon>
        <taxon>Tylenchina</taxon>
        <taxon>Tylenchomorpha</taxon>
        <taxon>Tylenchoidea</taxon>
        <taxon>Heteroderidae</taxon>
        <taxon>Heteroderinae</taxon>
        <taxon>Heterodera</taxon>
    </lineage>
</organism>
<feature type="compositionally biased region" description="Basic and acidic residues" evidence="1">
    <location>
        <begin position="619"/>
        <end position="628"/>
    </location>
</feature>
<feature type="domain" description="Rapamycin-insensitive companion of mTOR N-terminal" evidence="3">
    <location>
        <begin position="58"/>
        <end position="496"/>
    </location>
</feature>
<dbReference type="Pfam" id="PF14664">
    <property type="entry name" value="RICTOR_N"/>
    <property type="match status" value="1"/>
</dbReference>
<comment type="caution">
    <text evidence="4">The sequence shown here is derived from an EMBL/GenBank/DDBJ whole genome shotgun (WGS) entry which is preliminary data.</text>
</comment>
<accession>A0ABD2KCT1</accession>
<protein>
    <submittedName>
        <fullName evidence="4">Uncharacterized protein</fullName>
    </submittedName>
</protein>
<feature type="compositionally biased region" description="Polar residues" evidence="1">
    <location>
        <begin position="605"/>
        <end position="615"/>
    </location>
</feature>
<keyword evidence="5" id="KW-1185">Reference proteome</keyword>
<feature type="region of interest" description="Disordered" evidence="1">
    <location>
        <begin position="579"/>
        <end position="628"/>
    </location>
</feature>
<dbReference type="GO" id="GO:0032991">
    <property type="term" value="C:protein-containing complex"/>
    <property type="evidence" value="ECO:0007669"/>
    <property type="project" value="UniProtKB-ARBA"/>
</dbReference>
<evidence type="ECO:0000313" key="5">
    <source>
        <dbReference type="Proteomes" id="UP001620626"/>
    </source>
</evidence>
<name>A0ABD2KCT1_9BILA</name>
<dbReference type="SMART" id="SM01308">
    <property type="entry name" value="RICTOR_N"/>
    <property type="match status" value="1"/>
</dbReference>
<reference evidence="4 5" key="1">
    <citation type="submission" date="2024-10" db="EMBL/GenBank/DDBJ databases">
        <authorList>
            <person name="Kim D."/>
        </authorList>
    </citation>
    <scope>NUCLEOTIDE SEQUENCE [LARGE SCALE GENOMIC DNA]</scope>
    <source>
        <strain evidence="4">BH-2024</strain>
    </source>
</reference>
<dbReference type="InterPro" id="IPR029451">
    <property type="entry name" value="RICTOR_M"/>
</dbReference>
<dbReference type="Proteomes" id="UP001620626">
    <property type="component" value="Unassembled WGS sequence"/>
</dbReference>
<dbReference type="PANTHER" id="PTHR13298">
    <property type="entry name" value="CYTOSOLIC REGULATOR PIANISSIMO"/>
    <property type="match status" value="1"/>
</dbReference>
<sequence length="1527" mass="172137">MRNLSRINPRGLKEIKGKTQQTNFESREEIDELGLLSRIDGMSNGNDQNDQENVLQILFDADEILATSKRSGESAQRVANAIGAKIFATSLSFGENCAVRIATLRILSLLCAASEKWAVKILQQNIDLNLLRALHVREVSPVERHESLHLIGAMFSALSARSVSVLVGWWRFRLFANNALHFLIGAAAIGEGISSAEEFSPKNAQNFEEDKVPNTESRKYFAIASIILLELLARFPQMFFALGIGLGWLSRLMHKCFETDNVQLARIGAQLLANLMDCPGVRREGELHLLAQQIYAPLLDICTLSSSSTTTTQQQQFSENALRRKLQLCANCLADLLHTWPGFFVGFSVDNFRHSTCQSVIAFLKNPSYLAQQHEKKLLGVELFSRMLCLPYANKELATWDEAMRFYERAHGPDPFQISLSEHFVLAELPFIRPLIKTEKADLFSICQSVHVFALFHSGLPEALIRTAIRCPDNPCAIKATLLLADILHITTVHLPRELRLKAHGIAGLINRVAHAFQPVQLDEENCDEKMKHDELDWTNSNANCSNAIKLYARLEQIERIYAHSIDEKLDEMHTFLIPNLGNNGGKGQRRRSSEHSMPSRHSSKASSSGQTTPGGPTRVDEPNKGGTTKDEIGECLAILDDLLPKAFVDAPNWAQQTPPQLCSPTSNFAGVVFQQNTGEGHDKRPVVAQWPVIWHILHTFGNNLSGKTVDKCIQLFDRLVLHFLPSNRQFLRRDIAPLSVACAQQCFRLLCVCAHSSASVGLDNSQWAAQQVASFLLNFCAQLQIMEQIESVFCSRYPLHHGVRYYFAILRVLFSHSAGQKLLEQTAINQFLYELALKPSTSNSLIKLIIVSLEYFPSDETDDGQQGIFARGLFEAVLLHSTLNESIKKWATRFLDVFISLEQLGHLPTFPCWHWALSLAFRQLSNPSLKIIRCAAKLLLDWFPKCPPEALRLAIWARFWSEQLARETLRRWKKQFNLGYVDIVEERIRKSLFLNNAETFQNKRSMDGHFARVSSNYESGKCRPCLFSPEHLYGQLIRTQTGQSLLQSECAVDDIIKTLRSFLIGKEICQKQIKSSLFALAHLLANSDPFRAHLFSFDVAASSSAVCRFPIAQLVRLLCDCVRQQRSLCVRGFALWAANIAANGNGRVAEILTAFGWQCGENAENSVGYSPSENILKNGMKMAKWDGTGKSLVDQSNRYFNEIIKCQIPNDKQLEHRQRIRTEFPQNNCKKPRNFPRIFRSISLSDFPSYSKANKLKLKSFVRARQKSFDQLHLGEQIPPIVSSERWAESISSRKTIAYTSAVIDELLCQREMPKNVENSKATGNGSDEEQFMSENEHGALIAYRRFLVKAGEINEYDTNAGNTKTSNSRKNSAEIQMKTSAANGKRRNGIFIPNFCTIFGKISLENSAEKQCSSAAENCQNKTQHHKWRCVFCANESHEKWEEKTVTYSGAKFEVISLIDRLANAEIGTANANKQMAKLLRLFADDPTLFRDRCLFSDALKIISDSKSLSFDLRCTIFELFAHTF</sequence>
<proteinExistence type="predicted"/>
<dbReference type="Pfam" id="PF14666">
    <property type="entry name" value="RICTOR_M"/>
    <property type="match status" value="1"/>
</dbReference>
<dbReference type="PANTHER" id="PTHR13298:SF11">
    <property type="entry name" value="RAPAMYCIN-INSENSITIVE COMPANION OF MTOR"/>
    <property type="match status" value="1"/>
</dbReference>
<dbReference type="EMBL" id="JBICBT010000786">
    <property type="protein sequence ID" value="KAL3100686.1"/>
    <property type="molecule type" value="Genomic_DNA"/>
</dbReference>